<evidence type="ECO:0000256" key="5">
    <source>
        <dbReference type="ARBA" id="ARBA00022777"/>
    </source>
</evidence>
<dbReference type="GO" id="GO:0000278">
    <property type="term" value="P:mitotic cell cycle"/>
    <property type="evidence" value="ECO:0007669"/>
    <property type="project" value="TreeGrafter"/>
</dbReference>
<gene>
    <name evidence="12" type="ORF">L596_025408</name>
</gene>
<organism evidence="12 13">
    <name type="scientific">Steinernema carpocapsae</name>
    <name type="common">Entomopathogenic nematode</name>
    <dbReference type="NCBI Taxonomy" id="34508"/>
    <lineage>
        <taxon>Eukaryota</taxon>
        <taxon>Metazoa</taxon>
        <taxon>Ecdysozoa</taxon>
        <taxon>Nematoda</taxon>
        <taxon>Chromadorea</taxon>
        <taxon>Rhabditida</taxon>
        <taxon>Tylenchina</taxon>
        <taxon>Panagrolaimomorpha</taxon>
        <taxon>Strongyloidoidea</taxon>
        <taxon>Steinernematidae</taxon>
        <taxon>Steinernema</taxon>
    </lineage>
</organism>
<dbReference type="OrthoDB" id="21018at2759"/>
<feature type="region of interest" description="Disordered" evidence="10">
    <location>
        <begin position="120"/>
        <end position="145"/>
    </location>
</feature>
<dbReference type="STRING" id="34508.A0A4U5M7P8"/>
<evidence type="ECO:0000256" key="2">
    <source>
        <dbReference type="ARBA" id="ARBA00022527"/>
    </source>
</evidence>
<reference evidence="12 13" key="1">
    <citation type="journal article" date="2015" name="Genome Biol.">
        <title>Comparative genomics of Steinernema reveals deeply conserved gene regulatory networks.</title>
        <authorList>
            <person name="Dillman A.R."/>
            <person name="Macchietto M."/>
            <person name="Porter C.F."/>
            <person name="Rogers A."/>
            <person name="Williams B."/>
            <person name="Antoshechkin I."/>
            <person name="Lee M.M."/>
            <person name="Goodwin Z."/>
            <person name="Lu X."/>
            <person name="Lewis E.E."/>
            <person name="Goodrich-Blair H."/>
            <person name="Stock S.P."/>
            <person name="Adams B.J."/>
            <person name="Sternberg P.W."/>
            <person name="Mortazavi A."/>
        </authorList>
    </citation>
    <scope>NUCLEOTIDE SEQUENCE [LARGE SCALE GENOMIC DNA]</scope>
    <source>
        <strain evidence="12 13">ALL</strain>
    </source>
</reference>
<dbReference type="GO" id="GO:0005524">
    <property type="term" value="F:ATP binding"/>
    <property type="evidence" value="ECO:0007669"/>
    <property type="project" value="UniProtKB-UniRule"/>
</dbReference>
<feature type="region of interest" description="Disordered" evidence="10">
    <location>
        <begin position="46"/>
        <end position="65"/>
    </location>
</feature>
<feature type="domain" description="Protein kinase" evidence="11">
    <location>
        <begin position="251"/>
        <end position="574"/>
    </location>
</feature>
<evidence type="ECO:0000259" key="11">
    <source>
        <dbReference type="PROSITE" id="PS50011"/>
    </source>
</evidence>
<dbReference type="GO" id="GO:0005634">
    <property type="term" value="C:nucleus"/>
    <property type="evidence" value="ECO:0007669"/>
    <property type="project" value="TreeGrafter"/>
</dbReference>
<dbReference type="EMBL" id="AZBU02000009">
    <property type="protein sequence ID" value="TKR64938.1"/>
    <property type="molecule type" value="Genomic_DNA"/>
</dbReference>
<dbReference type="Gene3D" id="3.30.200.20">
    <property type="entry name" value="Phosphorylase Kinase, domain 1"/>
    <property type="match status" value="1"/>
</dbReference>
<dbReference type="InterPro" id="IPR017441">
    <property type="entry name" value="Protein_kinase_ATP_BS"/>
</dbReference>
<comment type="catalytic activity">
    <reaction evidence="7">
        <text>L-threonyl-[protein] + ATP = O-phospho-L-threonyl-[protein] + ADP + H(+)</text>
        <dbReference type="Rhea" id="RHEA:46608"/>
        <dbReference type="Rhea" id="RHEA-COMP:11060"/>
        <dbReference type="Rhea" id="RHEA-COMP:11605"/>
        <dbReference type="ChEBI" id="CHEBI:15378"/>
        <dbReference type="ChEBI" id="CHEBI:30013"/>
        <dbReference type="ChEBI" id="CHEBI:30616"/>
        <dbReference type="ChEBI" id="CHEBI:61977"/>
        <dbReference type="ChEBI" id="CHEBI:456216"/>
        <dbReference type="EC" id="2.7.11.1"/>
    </reaction>
</comment>
<dbReference type="InterPro" id="IPR011009">
    <property type="entry name" value="Kinase-like_dom_sf"/>
</dbReference>
<evidence type="ECO:0000313" key="13">
    <source>
        <dbReference type="Proteomes" id="UP000298663"/>
    </source>
</evidence>
<feature type="compositionally biased region" description="Basic residues" evidence="10">
    <location>
        <begin position="124"/>
        <end position="137"/>
    </location>
</feature>
<keyword evidence="3" id="KW-0808">Transferase</keyword>
<name>A0A4U5M7P8_STECR</name>
<dbReference type="EC" id="2.7.11.1" evidence="1"/>
<accession>A0A4U5M7P8</accession>
<protein>
    <recommendedName>
        <fullName evidence="1">non-specific serine/threonine protein kinase</fullName>
        <ecNumber evidence="1">2.7.11.1</ecNumber>
    </recommendedName>
</protein>
<evidence type="ECO:0000256" key="4">
    <source>
        <dbReference type="ARBA" id="ARBA00022741"/>
    </source>
</evidence>
<dbReference type="SUPFAM" id="SSF56112">
    <property type="entry name" value="Protein kinase-like (PK-like)"/>
    <property type="match status" value="1"/>
</dbReference>
<evidence type="ECO:0000256" key="1">
    <source>
        <dbReference type="ARBA" id="ARBA00012513"/>
    </source>
</evidence>
<evidence type="ECO:0000313" key="12">
    <source>
        <dbReference type="EMBL" id="TKR64938.1"/>
    </source>
</evidence>
<dbReference type="GO" id="GO:0035556">
    <property type="term" value="P:intracellular signal transduction"/>
    <property type="evidence" value="ECO:0007669"/>
    <property type="project" value="TreeGrafter"/>
</dbReference>
<dbReference type="Proteomes" id="UP000298663">
    <property type="component" value="Unassembled WGS sequence"/>
</dbReference>
<evidence type="ECO:0000256" key="10">
    <source>
        <dbReference type="SAM" id="MobiDB-lite"/>
    </source>
</evidence>
<dbReference type="SMART" id="SM00220">
    <property type="entry name" value="S_TKc"/>
    <property type="match status" value="1"/>
</dbReference>
<keyword evidence="4 9" id="KW-0547">Nucleotide-binding</keyword>
<keyword evidence="13" id="KW-1185">Reference proteome</keyword>
<feature type="binding site" evidence="9">
    <location>
        <position position="279"/>
    </location>
    <ligand>
        <name>ATP</name>
        <dbReference type="ChEBI" id="CHEBI:30616"/>
    </ligand>
</feature>
<evidence type="ECO:0000256" key="6">
    <source>
        <dbReference type="ARBA" id="ARBA00022840"/>
    </source>
</evidence>
<dbReference type="Pfam" id="PF12330">
    <property type="entry name" value="Haspin_kinase"/>
    <property type="match status" value="1"/>
</dbReference>
<dbReference type="InterPro" id="IPR024604">
    <property type="entry name" value="GSG2_C"/>
</dbReference>
<dbReference type="SMART" id="SM01331">
    <property type="entry name" value="DUF3635"/>
    <property type="match status" value="1"/>
</dbReference>
<sequence>MNTTLHRRRRKHIDATIFVDATLAPIATHNESEFAQSFLERSRIPTKGRARRKRKEEAAEESEEFQKAVEAENALQEELKQFTNENNFAFVVEKAYTYEHELEEEKRRVDEEIAAKKAAEKEARRKARHEKRRAEKKARKEPEYNRTEDWVAATTLVTTGQGTSFASSVPPTEKSNSSFASSILATEKSFTPLRDEDLERMPRVSVSRNAGSALNCFYLEDYVGSSDSLGELLHVCGQEAVLPFEDIDVKWEVRAKLGEGVYGEVYLARWDGKQDIAVKVIPFHGDDNSSSTVKFNGELLKSPRSMLPEIVMTRELSSLREGTTDRTDGFVELQNAFVVQGEYPQQLTKNWQQYAKQRGSENDPPSTYSAPQQLYLLLCLGVAGHDLENFPVKSDKEAASIFTQVAFSLMVAEHAMEFEHRDLHVGNVLVSRENVPDVISYSFEGCEYRFATHGVKATIIDFTNSRMRKEATVICVDLEMDPDLFDGAGDYQFDIYRMMREHNKGNWRTFEQRSNLMWMHYIATKVFDGGKNTKLKRQLKKFVKATANMLQYNAISEYIISDEFVPIFGLVDEN</sequence>
<evidence type="ECO:0000256" key="3">
    <source>
        <dbReference type="ARBA" id="ARBA00022679"/>
    </source>
</evidence>
<dbReference type="GO" id="GO:0072354">
    <property type="term" value="F:histone H3T3 kinase activity"/>
    <property type="evidence" value="ECO:0007669"/>
    <property type="project" value="TreeGrafter"/>
</dbReference>
<dbReference type="GO" id="GO:0005737">
    <property type="term" value="C:cytoplasm"/>
    <property type="evidence" value="ECO:0007669"/>
    <property type="project" value="TreeGrafter"/>
</dbReference>
<comment type="catalytic activity">
    <reaction evidence="8">
        <text>L-seryl-[protein] + ATP = O-phospho-L-seryl-[protein] + ADP + H(+)</text>
        <dbReference type="Rhea" id="RHEA:17989"/>
        <dbReference type="Rhea" id="RHEA-COMP:9863"/>
        <dbReference type="Rhea" id="RHEA-COMP:11604"/>
        <dbReference type="ChEBI" id="CHEBI:15378"/>
        <dbReference type="ChEBI" id="CHEBI:29999"/>
        <dbReference type="ChEBI" id="CHEBI:30616"/>
        <dbReference type="ChEBI" id="CHEBI:83421"/>
        <dbReference type="ChEBI" id="CHEBI:456216"/>
        <dbReference type="EC" id="2.7.11.1"/>
    </reaction>
</comment>
<keyword evidence="5" id="KW-0418">Kinase</keyword>
<reference evidence="12 13" key="2">
    <citation type="journal article" date="2019" name="G3 (Bethesda)">
        <title>Hybrid Assembly of the Genome of the Entomopathogenic Nematode Steinernema carpocapsae Identifies the X-Chromosome.</title>
        <authorList>
            <person name="Serra L."/>
            <person name="Macchietto M."/>
            <person name="Macias-Munoz A."/>
            <person name="McGill C.J."/>
            <person name="Rodriguez I.M."/>
            <person name="Rodriguez B."/>
            <person name="Murad R."/>
            <person name="Mortazavi A."/>
        </authorList>
    </citation>
    <scope>NUCLEOTIDE SEQUENCE [LARGE SCALE GENOMIC DNA]</scope>
    <source>
        <strain evidence="12 13">ALL</strain>
    </source>
</reference>
<keyword evidence="2" id="KW-0723">Serine/threonine-protein kinase</keyword>
<evidence type="ECO:0000256" key="7">
    <source>
        <dbReference type="ARBA" id="ARBA00047899"/>
    </source>
</evidence>
<evidence type="ECO:0000256" key="9">
    <source>
        <dbReference type="PROSITE-ProRule" id="PRU10141"/>
    </source>
</evidence>
<proteinExistence type="predicted"/>
<dbReference type="AlphaFoldDB" id="A0A4U5M7P8"/>
<dbReference type="Gene3D" id="1.10.510.10">
    <property type="entry name" value="Transferase(Phosphotransferase) domain 1"/>
    <property type="match status" value="1"/>
</dbReference>
<dbReference type="PANTHER" id="PTHR24419">
    <property type="entry name" value="INTERLEUKIN-1 RECEPTOR-ASSOCIATED KINASE"/>
    <property type="match status" value="1"/>
</dbReference>
<dbReference type="PANTHER" id="PTHR24419:SF18">
    <property type="entry name" value="SERINE_THREONINE-PROTEIN KINASE HASPIN"/>
    <property type="match status" value="1"/>
</dbReference>
<comment type="caution">
    <text evidence="12">The sequence shown here is derived from an EMBL/GenBank/DDBJ whole genome shotgun (WGS) entry which is preliminary data.</text>
</comment>
<dbReference type="InterPro" id="IPR000719">
    <property type="entry name" value="Prot_kinase_dom"/>
</dbReference>
<dbReference type="PROSITE" id="PS00107">
    <property type="entry name" value="PROTEIN_KINASE_ATP"/>
    <property type="match status" value="1"/>
</dbReference>
<evidence type="ECO:0000256" key="8">
    <source>
        <dbReference type="ARBA" id="ARBA00048679"/>
    </source>
</evidence>
<dbReference type="PROSITE" id="PS50011">
    <property type="entry name" value="PROTEIN_KINASE_DOM"/>
    <property type="match status" value="1"/>
</dbReference>
<keyword evidence="6 9" id="KW-0067">ATP-binding</keyword>